<evidence type="ECO:0000256" key="2">
    <source>
        <dbReference type="ARBA" id="ARBA00022679"/>
    </source>
</evidence>
<dbReference type="EC" id="2.7.1.107" evidence="6"/>
<dbReference type="InterPro" id="IPR037607">
    <property type="entry name" value="DGK"/>
</dbReference>
<dbReference type="Gene3D" id="3.40.50.10330">
    <property type="entry name" value="Probable inorganic polyphosphate/atp-NAD kinase, domain 1"/>
    <property type="match status" value="1"/>
</dbReference>
<evidence type="ECO:0000256" key="1">
    <source>
        <dbReference type="ARBA" id="ARBA00009280"/>
    </source>
</evidence>
<keyword evidence="9" id="KW-1185">Reference proteome</keyword>
<dbReference type="SMART" id="SM00045">
    <property type="entry name" value="DAGKa"/>
    <property type="match status" value="1"/>
</dbReference>
<proteinExistence type="inferred from homology"/>
<dbReference type="EMBL" id="JBDODL010000353">
    <property type="protein sequence ID" value="MES1919643.1"/>
    <property type="molecule type" value="Genomic_DNA"/>
</dbReference>
<keyword evidence="5 6" id="KW-0067">ATP-binding</keyword>
<dbReference type="PROSITE" id="PS50146">
    <property type="entry name" value="DAGK"/>
    <property type="match status" value="1"/>
</dbReference>
<dbReference type="InterPro" id="IPR017438">
    <property type="entry name" value="ATP-NAD_kinase_N"/>
</dbReference>
<name>A0ABV2AJU7_9EUKA</name>
<comment type="caution">
    <text evidence="8">The sequence shown here is derived from an EMBL/GenBank/DDBJ whole genome shotgun (WGS) entry which is preliminary data.</text>
</comment>
<keyword evidence="3 6" id="KW-0547">Nucleotide-binding</keyword>
<feature type="domain" description="DAGKc" evidence="7">
    <location>
        <begin position="18"/>
        <end position="156"/>
    </location>
</feature>
<organism evidence="8 9">
    <name type="scientific">Bonamia ostreae</name>
    <dbReference type="NCBI Taxonomy" id="126728"/>
    <lineage>
        <taxon>Eukaryota</taxon>
        <taxon>Sar</taxon>
        <taxon>Rhizaria</taxon>
        <taxon>Endomyxa</taxon>
        <taxon>Ascetosporea</taxon>
        <taxon>Haplosporida</taxon>
        <taxon>Bonamia</taxon>
    </lineage>
</organism>
<sequence length="370" mass="41541">MAPFCISCMSDAEPLIDDNEPFVIILLNPKGGAGKAKKVMEILKDRENCNVIDILRFAEEKEEMNVRKELENIVQKNEKCRIVFGGGDGTITWGFQILDEIGIMQPIAILPLGTANEISKCTGWSNSFKLDHLKDFLYHVRHGPTFDFDIWNVSYSDNPGKDAKEPIPERRPSIMGAFLSFGTDAQIANKFHLSRQKKTKQPSIAESKISYAKYDLVEMFRPFKSINKIVKLKVDGEEIQFNKNYSCLQLLNINSMAGGVDFFGKGKSGAKDLMQDGQYTKPLFCDKKVEIIGETSVHHYNLCFLGLSRGRRLGQGNVVEIESQEAIPMEVDGEPFLNPRGTVVVTSLGSRKMVLGNFRNANTRRGIEMD</sequence>
<dbReference type="SUPFAM" id="SSF111331">
    <property type="entry name" value="NAD kinase/diacylglycerol kinase-like"/>
    <property type="match status" value="1"/>
</dbReference>
<evidence type="ECO:0000256" key="6">
    <source>
        <dbReference type="RuleBase" id="RU361128"/>
    </source>
</evidence>
<keyword evidence="2 6" id="KW-0808">Transferase</keyword>
<dbReference type="InterPro" id="IPR001206">
    <property type="entry name" value="Diacylglycerol_kinase_cat_dom"/>
</dbReference>
<evidence type="ECO:0000256" key="5">
    <source>
        <dbReference type="ARBA" id="ARBA00022840"/>
    </source>
</evidence>
<evidence type="ECO:0000313" key="9">
    <source>
        <dbReference type="Proteomes" id="UP001439008"/>
    </source>
</evidence>
<gene>
    <name evidence="8" type="ORF">MHBO_001439</name>
</gene>
<dbReference type="PANTHER" id="PTHR11255:SF121">
    <property type="entry name" value="DIACYLGLYCEROL KINASE (ATP)"/>
    <property type="match status" value="1"/>
</dbReference>
<evidence type="ECO:0000259" key="7">
    <source>
        <dbReference type="PROSITE" id="PS50146"/>
    </source>
</evidence>
<dbReference type="Pfam" id="PF00781">
    <property type="entry name" value="DAGK_cat"/>
    <property type="match status" value="1"/>
</dbReference>
<evidence type="ECO:0000256" key="3">
    <source>
        <dbReference type="ARBA" id="ARBA00022741"/>
    </source>
</evidence>
<dbReference type="PANTHER" id="PTHR11255">
    <property type="entry name" value="DIACYLGLYCEROL KINASE"/>
    <property type="match status" value="1"/>
</dbReference>
<dbReference type="Gene3D" id="2.60.200.40">
    <property type="match status" value="1"/>
</dbReference>
<dbReference type="InterPro" id="IPR016064">
    <property type="entry name" value="NAD/diacylglycerol_kinase_sf"/>
</dbReference>
<protein>
    <recommendedName>
        <fullName evidence="6">Diacylglycerol kinase</fullName>
        <shortName evidence="6">DAG kinase</shortName>
        <ecNumber evidence="6">2.7.1.107</ecNumber>
    </recommendedName>
</protein>
<keyword evidence="4 6" id="KW-0418">Kinase</keyword>
<reference evidence="8 9" key="1">
    <citation type="journal article" date="2024" name="BMC Biol.">
        <title>Comparative genomics of Ascetosporea gives new insight into the evolutionary basis for animal parasitism in Rhizaria.</title>
        <authorList>
            <person name="Hiltunen Thoren M."/>
            <person name="Onut-Brannstrom I."/>
            <person name="Alfjorden A."/>
            <person name="Peckova H."/>
            <person name="Swords F."/>
            <person name="Hooper C."/>
            <person name="Holzer A.S."/>
            <person name="Bass D."/>
            <person name="Burki F."/>
        </authorList>
    </citation>
    <scope>NUCLEOTIDE SEQUENCE [LARGE SCALE GENOMIC DNA]</scope>
    <source>
        <strain evidence="8">20-A016</strain>
    </source>
</reference>
<dbReference type="Proteomes" id="UP001439008">
    <property type="component" value="Unassembled WGS sequence"/>
</dbReference>
<evidence type="ECO:0000256" key="4">
    <source>
        <dbReference type="ARBA" id="ARBA00022777"/>
    </source>
</evidence>
<evidence type="ECO:0000313" key="8">
    <source>
        <dbReference type="EMBL" id="MES1919643.1"/>
    </source>
</evidence>
<dbReference type="InterPro" id="IPR000756">
    <property type="entry name" value="Diacylglycerol_kin_accessory"/>
</dbReference>
<comment type="catalytic activity">
    <reaction evidence="6">
        <text>a 1,2-diacyl-sn-glycerol + ATP = a 1,2-diacyl-sn-glycero-3-phosphate + ADP + H(+)</text>
        <dbReference type="Rhea" id="RHEA:10272"/>
        <dbReference type="ChEBI" id="CHEBI:15378"/>
        <dbReference type="ChEBI" id="CHEBI:17815"/>
        <dbReference type="ChEBI" id="CHEBI:30616"/>
        <dbReference type="ChEBI" id="CHEBI:58608"/>
        <dbReference type="ChEBI" id="CHEBI:456216"/>
        <dbReference type="EC" id="2.7.1.107"/>
    </reaction>
</comment>
<accession>A0ABV2AJU7</accession>
<dbReference type="Pfam" id="PF00609">
    <property type="entry name" value="DAGK_acc"/>
    <property type="match status" value="1"/>
</dbReference>
<comment type="similarity">
    <text evidence="1 6">Belongs to the eukaryotic diacylglycerol kinase family.</text>
</comment>
<dbReference type="SMART" id="SM00046">
    <property type="entry name" value="DAGKc"/>
    <property type="match status" value="1"/>
</dbReference>